<sequence length="129" mass="14659">MNVISGFEVAIKCLQNPYLISRLFSLSGFGMVPQAYNFWKWGALILALLATLSSIIRRIKIFFIHLHAFKSSPQAFVQSNDLEFSDDDEFASVSSQEEERSSPMTSFEDQQDVDEEFSVKGSNLYSRSQ</sequence>
<dbReference type="EMBL" id="JBFOLJ010000004">
    <property type="protein sequence ID" value="KAL2546438.1"/>
    <property type="molecule type" value="Genomic_DNA"/>
</dbReference>
<keyword evidence="2" id="KW-0812">Transmembrane</keyword>
<keyword evidence="2" id="KW-1133">Transmembrane helix</keyword>
<accession>A0ABD1WCG7</accession>
<comment type="caution">
    <text evidence="3">The sequence shown here is derived from an EMBL/GenBank/DDBJ whole genome shotgun (WGS) entry which is preliminary data.</text>
</comment>
<evidence type="ECO:0000313" key="3">
    <source>
        <dbReference type="EMBL" id="KAL2546438.1"/>
    </source>
</evidence>
<evidence type="ECO:0000256" key="1">
    <source>
        <dbReference type="SAM" id="MobiDB-lite"/>
    </source>
</evidence>
<organism evidence="3 4">
    <name type="scientific">Forsythia ovata</name>
    <dbReference type="NCBI Taxonomy" id="205694"/>
    <lineage>
        <taxon>Eukaryota</taxon>
        <taxon>Viridiplantae</taxon>
        <taxon>Streptophyta</taxon>
        <taxon>Embryophyta</taxon>
        <taxon>Tracheophyta</taxon>
        <taxon>Spermatophyta</taxon>
        <taxon>Magnoliopsida</taxon>
        <taxon>eudicotyledons</taxon>
        <taxon>Gunneridae</taxon>
        <taxon>Pentapetalae</taxon>
        <taxon>asterids</taxon>
        <taxon>lamiids</taxon>
        <taxon>Lamiales</taxon>
        <taxon>Oleaceae</taxon>
        <taxon>Forsythieae</taxon>
        <taxon>Forsythia</taxon>
    </lineage>
</organism>
<keyword evidence="4" id="KW-1185">Reference proteome</keyword>
<feature type="transmembrane region" description="Helical" evidence="2">
    <location>
        <begin position="38"/>
        <end position="56"/>
    </location>
</feature>
<name>A0ABD1WCG7_9LAMI</name>
<dbReference type="Proteomes" id="UP001604277">
    <property type="component" value="Unassembled WGS sequence"/>
</dbReference>
<evidence type="ECO:0000256" key="2">
    <source>
        <dbReference type="SAM" id="Phobius"/>
    </source>
</evidence>
<proteinExistence type="predicted"/>
<feature type="compositionally biased region" description="Polar residues" evidence="1">
    <location>
        <begin position="120"/>
        <end position="129"/>
    </location>
</feature>
<protein>
    <submittedName>
        <fullName evidence="3">Uncharacterized protein</fullName>
    </submittedName>
</protein>
<reference evidence="4" key="1">
    <citation type="submission" date="2024-07" db="EMBL/GenBank/DDBJ databases">
        <title>Two chromosome-level genome assemblies of Korean endemic species Abeliophyllum distichum and Forsythia ovata (Oleaceae).</title>
        <authorList>
            <person name="Jang H."/>
        </authorList>
    </citation>
    <scope>NUCLEOTIDE SEQUENCE [LARGE SCALE GENOMIC DNA]</scope>
</reference>
<dbReference type="PANTHER" id="PTHR36715">
    <property type="entry name" value="BNAANNG41370D PROTEIN"/>
    <property type="match status" value="1"/>
</dbReference>
<dbReference type="AlphaFoldDB" id="A0ABD1WCG7"/>
<keyword evidence="2" id="KW-0472">Membrane</keyword>
<dbReference type="PANTHER" id="PTHR36715:SF1">
    <property type="entry name" value="PROTEIN, PUTATIVE-RELATED"/>
    <property type="match status" value="1"/>
</dbReference>
<evidence type="ECO:0000313" key="4">
    <source>
        <dbReference type="Proteomes" id="UP001604277"/>
    </source>
</evidence>
<gene>
    <name evidence="3" type="ORF">Fot_15671</name>
</gene>
<feature type="region of interest" description="Disordered" evidence="1">
    <location>
        <begin position="88"/>
        <end position="129"/>
    </location>
</feature>